<sequence>MSSTCHALLLFPAPSGGSPRACAFRPALCPAKLQAGRRMEAVASAAAVGAARENVARRRRRRRRPGHGGRPPSLGSLKSRGAPRRTLAEQEQGARVGGSARRPYTGDDAAGHGFCYCPGSHKRKRSSGAFCHCHPDSETDDEEEEDEQQRLLNTPRRYVGARTRTRTCWVWDRAGAPCACGMQRSPVCGERLCPWQGECESRPEAGRTGERLGRRLVFCIFNHRRF</sequence>
<evidence type="ECO:0000313" key="2">
    <source>
        <dbReference type="EMBL" id="KAK2092626.1"/>
    </source>
</evidence>
<feature type="region of interest" description="Disordered" evidence="1">
    <location>
        <begin position="48"/>
        <end position="104"/>
    </location>
</feature>
<feature type="compositionally biased region" description="Basic residues" evidence="1">
    <location>
        <begin position="57"/>
        <end position="67"/>
    </location>
</feature>
<dbReference type="Proteomes" id="UP001266305">
    <property type="component" value="Unassembled WGS sequence"/>
</dbReference>
<comment type="caution">
    <text evidence="2">The sequence shown here is derived from an EMBL/GenBank/DDBJ whole genome shotgun (WGS) entry which is preliminary data.</text>
</comment>
<organism evidence="2 3">
    <name type="scientific">Saguinus oedipus</name>
    <name type="common">Cotton-top tamarin</name>
    <name type="synonym">Oedipomidas oedipus</name>
    <dbReference type="NCBI Taxonomy" id="9490"/>
    <lineage>
        <taxon>Eukaryota</taxon>
        <taxon>Metazoa</taxon>
        <taxon>Chordata</taxon>
        <taxon>Craniata</taxon>
        <taxon>Vertebrata</taxon>
        <taxon>Euteleostomi</taxon>
        <taxon>Mammalia</taxon>
        <taxon>Eutheria</taxon>
        <taxon>Euarchontoglires</taxon>
        <taxon>Primates</taxon>
        <taxon>Haplorrhini</taxon>
        <taxon>Platyrrhini</taxon>
        <taxon>Cebidae</taxon>
        <taxon>Callitrichinae</taxon>
        <taxon>Saguinus</taxon>
    </lineage>
</organism>
<gene>
    <name evidence="2" type="ORF">P7K49_029154</name>
</gene>
<keyword evidence="3" id="KW-1185">Reference proteome</keyword>
<protein>
    <submittedName>
        <fullName evidence="2">Uncharacterized protein</fullName>
    </submittedName>
</protein>
<proteinExistence type="predicted"/>
<name>A0ABQ9U6E3_SAGOE</name>
<evidence type="ECO:0000256" key="1">
    <source>
        <dbReference type="SAM" id="MobiDB-lite"/>
    </source>
</evidence>
<dbReference type="EMBL" id="JASSZA010000015">
    <property type="protein sequence ID" value="KAK2092626.1"/>
    <property type="molecule type" value="Genomic_DNA"/>
</dbReference>
<accession>A0ABQ9U6E3</accession>
<evidence type="ECO:0000313" key="3">
    <source>
        <dbReference type="Proteomes" id="UP001266305"/>
    </source>
</evidence>
<reference evidence="2 3" key="1">
    <citation type="submission" date="2023-05" db="EMBL/GenBank/DDBJ databases">
        <title>B98-5 Cell Line De Novo Hybrid Assembly: An Optical Mapping Approach.</title>
        <authorList>
            <person name="Kananen K."/>
            <person name="Auerbach J.A."/>
            <person name="Kautto E."/>
            <person name="Blachly J.S."/>
        </authorList>
    </citation>
    <scope>NUCLEOTIDE SEQUENCE [LARGE SCALE GENOMIC DNA]</scope>
    <source>
        <strain evidence="2">B95-8</strain>
        <tissue evidence="2">Cell line</tissue>
    </source>
</reference>